<proteinExistence type="predicted"/>
<sequence>MTIAYYLGGRVVFGPSTVWVEPVIRDWSDFSLRFDPKNPWWQHTLQYLEKAVALSRGRFLVCLPDFGDALTTLALLRGTENLLMDLMDNRSAVLRARDQFLELWPEFHRACWDIYRRHLPGDNSWLLWAPGRTYACQSDFSAMISPELFRELVVPEIEFLGGYLDYIVWHLDGPEMIKHLDILLDLPQIKAIQWVHGSGHPSVSNWLPLLKRIQAKGKSLVLSCTYGAEEKDILVRELDPVGLYISY</sequence>
<dbReference type="InterPro" id="IPR038071">
    <property type="entry name" value="UROD/MetE-like_sf"/>
</dbReference>
<evidence type="ECO:0000313" key="1">
    <source>
        <dbReference type="EMBL" id="OPZ92597.1"/>
    </source>
</evidence>
<reference evidence="1 2" key="1">
    <citation type="submission" date="2017-02" db="EMBL/GenBank/DDBJ databases">
        <title>Delving into the versatile metabolic prowess of the omnipresent phylum Bacteroidetes.</title>
        <authorList>
            <person name="Nobu M.K."/>
            <person name="Mei R."/>
            <person name="Narihiro T."/>
            <person name="Kuroda K."/>
            <person name="Liu W.-T."/>
        </authorList>
    </citation>
    <scope>NUCLEOTIDE SEQUENCE [LARGE SCALE GENOMIC DNA]</scope>
    <source>
        <strain evidence="1">ADurb.Bin417</strain>
    </source>
</reference>
<dbReference type="EMBL" id="MWAK01000083">
    <property type="protein sequence ID" value="OPZ92597.1"/>
    <property type="molecule type" value="Genomic_DNA"/>
</dbReference>
<protein>
    <submittedName>
        <fullName evidence="1">Uncharacterized protein</fullName>
    </submittedName>
</protein>
<accession>A0A1V5MH74</accession>
<organism evidence="1 2">
    <name type="scientific">candidate division TA06 bacterium ADurb.Bin417</name>
    <dbReference type="NCBI Taxonomy" id="1852828"/>
    <lineage>
        <taxon>Bacteria</taxon>
        <taxon>Bacteria division TA06</taxon>
    </lineage>
</organism>
<gene>
    <name evidence="1" type="ORF">BWY73_00724</name>
</gene>
<dbReference type="AlphaFoldDB" id="A0A1V5MH74"/>
<name>A0A1V5MH74_UNCT6</name>
<evidence type="ECO:0000313" key="2">
    <source>
        <dbReference type="Proteomes" id="UP000485484"/>
    </source>
</evidence>
<comment type="caution">
    <text evidence="1">The sequence shown here is derived from an EMBL/GenBank/DDBJ whole genome shotgun (WGS) entry which is preliminary data.</text>
</comment>
<dbReference type="Gene3D" id="3.20.20.210">
    <property type="match status" value="1"/>
</dbReference>
<dbReference type="Proteomes" id="UP000485484">
    <property type="component" value="Unassembled WGS sequence"/>
</dbReference>